<comment type="caution">
    <text evidence="1">The sequence shown here is derived from an EMBL/GenBank/DDBJ whole genome shotgun (WGS) entry which is preliminary data.</text>
</comment>
<name>A0A2R5GQ37_9STRA</name>
<dbReference type="AlphaFoldDB" id="A0A2R5GQ37"/>
<dbReference type="Proteomes" id="UP000241890">
    <property type="component" value="Unassembled WGS sequence"/>
</dbReference>
<protein>
    <submittedName>
        <fullName evidence="1">Uncharacterized protein</fullName>
    </submittedName>
</protein>
<reference evidence="1 2" key="1">
    <citation type="submission" date="2017-12" db="EMBL/GenBank/DDBJ databases">
        <title>Sequencing, de novo assembly and annotation of complete genome of a new Thraustochytrid species, strain FCC1311.</title>
        <authorList>
            <person name="Sedici K."/>
            <person name="Godart F."/>
            <person name="Aiese Cigliano R."/>
            <person name="Sanseverino W."/>
            <person name="Barakat M."/>
            <person name="Ortet P."/>
            <person name="Marechal E."/>
            <person name="Cagnac O."/>
            <person name="Amato A."/>
        </authorList>
    </citation>
    <scope>NUCLEOTIDE SEQUENCE [LARGE SCALE GENOMIC DNA]</scope>
</reference>
<keyword evidence="2" id="KW-1185">Reference proteome</keyword>
<organism evidence="1 2">
    <name type="scientific">Hondaea fermentalgiana</name>
    <dbReference type="NCBI Taxonomy" id="2315210"/>
    <lineage>
        <taxon>Eukaryota</taxon>
        <taxon>Sar</taxon>
        <taxon>Stramenopiles</taxon>
        <taxon>Bigyra</taxon>
        <taxon>Labyrinthulomycetes</taxon>
        <taxon>Thraustochytrida</taxon>
        <taxon>Thraustochytriidae</taxon>
        <taxon>Hondaea</taxon>
    </lineage>
</organism>
<accession>A0A2R5GQ37</accession>
<proteinExistence type="predicted"/>
<evidence type="ECO:0000313" key="2">
    <source>
        <dbReference type="Proteomes" id="UP000241890"/>
    </source>
</evidence>
<dbReference type="EMBL" id="BEYU01000083">
    <property type="protein sequence ID" value="GBG30733.1"/>
    <property type="molecule type" value="Genomic_DNA"/>
</dbReference>
<dbReference type="InParanoid" id="A0A2R5GQ37"/>
<sequence>MQALCARAPGLVAGSAGRQARRTAQSRQLTSFRRRPRAVAFGGQSADAEADAAASWAAAACGVVRGERRIVRNADWATLREAHGSLELEDEESVLMLDHDGIDKATFAEIITSAQADIGSHKTDDTSTLFMVDGMLGPAPGAHVRAISDHAGVAALLTLMLRVVRDFAPDAAAPSETTSSESSGPVDLSARPDVVLVHSASSDPEAPGGYCATFGKKVVARGVVGFRPLAEVLAQAAGGVLSERKRNPTLCVSGGLLMRQTNPETYDLLLGVEPEVEDENSPATVLASYHVTWNSCQAASLWHCTAQTSAPEHGVYLAQTSGDLVAPRPTSHCAGPDRIILPTAHAELSPTETLVETGSFARRGSSQERVLFQALLHKSGALVSRGFP</sequence>
<evidence type="ECO:0000313" key="1">
    <source>
        <dbReference type="EMBL" id="GBG30733.1"/>
    </source>
</evidence>
<gene>
    <name evidence="1" type="ORF">FCC1311_069532</name>
</gene>